<evidence type="ECO:0000313" key="1">
    <source>
        <dbReference type="EMBL" id="PNV76812.1"/>
    </source>
</evidence>
<organism evidence="1 2">
    <name type="scientific">Leptospira inadai serovar Lyme</name>
    <dbReference type="NCBI Taxonomy" id="293084"/>
    <lineage>
        <taxon>Bacteria</taxon>
        <taxon>Pseudomonadati</taxon>
        <taxon>Spirochaetota</taxon>
        <taxon>Spirochaetia</taxon>
        <taxon>Leptospirales</taxon>
        <taxon>Leptospiraceae</taxon>
        <taxon>Leptospira</taxon>
    </lineage>
</organism>
<sequence>MLSVTSHFVELKIVAALRDRFATLAWASPNSALSLALLSKPRAKSFGLAELRQLSFVIRKLSPKFCLIPGRPSLADFKGLISIFFLPSK</sequence>
<dbReference type="EMBL" id="MCRM02000001">
    <property type="protein sequence ID" value="PNV76812.1"/>
    <property type="molecule type" value="Genomic_DNA"/>
</dbReference>
<protein>
    <submittedName>
        <fullName evidence="1">Uncharacterized protein</fullName>
    </submittedName>
</protein>
<reference evidence="1" key="1">
    <citation type="submission" date="2018-01" db="EMBL/GenBank/DDBJ databases">
        <title>Genomic characterization of Leptospira inadai serogroup Lyme isolated from captured rat in Brazil and comparative analysis with human reference strain.</title>
        <authorList>
            <person name="Moreno L.Z."/>
            <person name="Loureiro A.P."/>
            <person name="Miraglia F."/>
            <person name="Kremer F.S."/>
            <person name="Eslabao M.R."/>
            <person name="Dellagostin O.A."/>
            <person name="Lilenbaum W."/>
            <person name="Moreno A.M."/>
        </authorList>
    </citation>
    <scope>NUCLEOTIDE SEQUENCE [LARGE SCALE GENOMIC DNA]</scope>
    <source>
        <strain evidence="1">M34/99</strain>
    </source>
</reference>
<keyword evidence="2" id="KW-1185">Reference proteome</keyword>
<gene>
    <name evidence="1" type="ORF">BES34_000540</name>
</gene>
<name>A0ABX4YNF3_9LEPT</name>
<accession>A0ABX4YNF3</accession>
<evidence type="ECO:0000313" key="2">
    <source>
        <dbReference type="Proteomes" id="UP000094669"/>
    </source>
</evidence>
<proteinExistence type="predicted"/>
<dbReference type="Proteomes" id="UP000094669">
    <property type="component" value="Unassembled WGS sequence"/>
</dbReference>
<comment type="caution">
    <text evidence="1">The sequence shown here is derived from an EMBL/GenBank/DDBJ whole genome shotgun (WGS) entry which is preliminary data.</text>
</comment>